<dbReference type="PANTHER" id="PTHR33991">
    <property type="entry name" value="DNA REPAIR PROTEIN RECO"/>
    <property type="match status" value="1"/>
</dbReference>
<comment type="similarity">
    <text evidence="1 7">Belongs to the RecO family.</text>
</comment>
<dbReference type="PANTHER" id="PTHR33991:SF1">
    <property type="entry name" value="DNA REPAIR PROTEIN RECO"/>
    <property type="match status" value="1"/>
</dbReference>
<gene>
    <name evidence="7" type="primary">recO</name>
    <name evidence="9" type="ORF">GCM10010832_13200</name>
</gene>
<dbReference type="Proteomes" id="UP000599179">
    <property type="component" value="Unassembled WGS sequence"/>
</dbReference>
<evidence type="ECO:0000313" key="10">
    <source>
        <dbReference type="Proteomes" id="UP000599179"/>
    </source>
</evidence>
<comment type="function">
    <text evidence="7">Involved in DNA repair and RecF pathway recombination.</text>
</comment>
<reference evidence="10" key="1">
    <citation type="journal article" date="2019" name="Int. J. Syst. Evol. Microbiol.">
        <title>The Global Catalogue of Microorganisms (GCM) 10K type strain sequencing project: providing services to taxonomists for standard genome sequencing and annotation.</title>
        <authorList>
            <consortium name="The Broad Institute Genomics Platform"/>
            <consortium name="The Broad Institute Genome Sequencing Center for Infectious Disease"/>
            <person name="Wu L."/>
            <person name="Ma J."/>
        </authorList>
    </citation>
    <scope>NUCLEOTIDE SEQUENCE [LARGE SCALE GENOMIC DNA]</scope>
    <source>
        <strain evidence="10">CGMCC 1.12931</strain>
    </source>
</reference>
<proteinExistence type="inferred from homology"/>
<evidence type="ECO:0000256" key="4">
    <source>
        <dbReference type="ARBA" id="ARBA00023172"/>
    </source>
</evidence>
<keyword evidence="4 7" id="KW-0233">DNA recombination</keyword>
<dbReference type="Gene3D" id="2.40.50.140">
    <property type="entry name" value="Nucleic acid-binding proteins"/>
    <property type="match status" value="1"/>
</dbReference>
<comment type="caution">
    <text evidence="9">The sequence shown here is derived from an EMBL/GenBank/DDBJ whole genome shotgun (WGS) entry which is preliminary data.</text>
</comment>
<sequence>MYIKTNAFVISTLKYAEADLIVKCYTKSHGMLSFMVKGVRKSKRGKIKVSYFQALSYLDIEFSYRPNKNLLFIKEVAAQQSFNSIQRDVYKSTLSLFLAEVLQSCIQEEEANKNLFQFIETTLLQLEKAEKIGHFHLLFLLQLSQHLGFFPNKEQTAYDYFNLIDGVFQIKETNRYCFSGREIEDLKLILNYNYENAQLLKMPKQNRLQLLDLILLYYEIQIQGFKKPLSYQVLQEVFTY</sequence>
<protein>
    <recommendedName>
        <fullName evidence="2 7">DNA repair protein RecO</fullName>
    </recommendedName>
    <alternativeName>
        <fullName evidence="6 7">Recombination protein O</fullName>
    </alternativeName>
</protein>
<dbReference type="InterPro" id="IPR003717">
    <property type="entry name" value="RecO"/>
</dbReference>
<dbReference type="InterPro" id="IPR037278">
    <property type="entry name" value="ARFGAP/RecO"/>
</dbReference>
<keyword evidence="5 7" id="KW-0234">DNA repair</keyword>
<dbReference type="HAMAP" id="MF_00201">
    <property type="entry name" value="RecO"/>
    <property type="match status" value="1"/>
</dbReference>
<evidence type="ECO:0000256" key="1">
    <source>
        <dbReference type="ARBA" id="ARBA00007452"/>
    </source>
</evidence>
<accession>A0ABQ1SEM6</accession>
<evidence type="ECO:0000256" key="2">
    <source>
        <dbReference type="ARBA" id="ARBA00021310"/>
    </source>
</evidence>
<evidence type="ECO:0000256" key="5">
    <source>
        <dbReference type="ARBA" id="ARBA00023204"/>
    </source>
</evidence>
<dbReference type="Pfam" id="PF02565">
    <property type="entry name" value="RecO_C"/>
    <property type="match status" value="1"/>
</dbReference>
<keyword evidence="3 7" id="KW-0227">DNA damage</keyword>
<evidence type="ECO:0000256" key="3">
    <source>
        <dbReference type="ARBA" id="ARBA00022763"/>
    </source>
</evidence>
<evidence type="ECO:0000256" key="6">
    <source>
        <dbReference type="ARBA" id="ARBA00033409"/>
    </source>
</evidence>
<dbReference type="RefSeq" id="WP_188458317.1">
    <property type="nucleotide sequence ID" value="NZ_BMGM01000005.1"/>
</dbReference>
<dbReference type="EMBL" id="BMGM01000005">
    <property type="protein sequence ID" value="GGE34371.1"/>
    <property type="molecule type" value="Genomic_DNA"/>
</dbReference>
<name>A0ABQ1SEM6_9FLAO</name>
<dbReference type="InterPro" id="IPR022572">
    <property type="entry name" value="DNA_rep/recomb_RecO_N"/>
</dbReference>
<dbReference type="Gene3D" id="1.20.1440.120">
    <property type="entry name" value="Recombination protein O, C-terminal domain"/>
    <property type="match status" value="1"/>
</dbReference>
<dbReference type="SUPFAM" id="SSF57863">
    <property type="entry name" value="ArfGap/RecO-like zinc finger"/>
    <property type="match status" value="1"/>
</dbReference>
<evidence type="ECO:0000256" key="7">
    <source>
        <dbReference type="HAMAP-Rule" id="MF_00201"/>
    </source>
</evidence>
<keyword evidence="10" id="KW-1185">Reference proteome</keyword>
<dbReference type="InterPro" id="IPR042242">
    <property type="entry name" value="RecO_C"/>
</dbReference>
<evidence type="ECO:0000259" key="8">
    <source>
        <dbReference type="Pfam" id="PF11967"/>
    </source>
</evidence>
<evidence type="ECO:0000313" key="9">
    <source>
        <dbReference type="EMBL" id="GGE34371.1"/>
    </source>
</evidence>
<dbReference type="InterPro" id="IPR012340">
    <property type="entry name" value="NA-bd_OB-fold"/>
</dbReference>
<feature type="domain" description="DNA replication/recombination mediator RecO N-terminal" evidence="8">
    <location>
        <begin position="1"/>
        <end position="81"/>
    </location>
</feature>
<dbReference type="NCBIfam" id="TIGR00613">
    <property type="entry name" value="reco"/>
    <property type="match status" value="1"/>
</dbReference>
<dbReference type="Pfam" id="PF11967">
    <property type="entry name" value="RecO_N"/>
    <property type="match status" value="1"/>
</dbReference>
<organism evidence="9 10">
    <name type="scientific">Psychroflexus planctonicus</name>
    <dbReference type="NCBI Taxonomy" id="1526575"/>
    <lineage>
        <taxon>Bacteria</taxon>
        <taxon>Pseudomonadati</taxon>
        <taxon>Bacteroidota</taxon>
        <taxon>Flavobacteriia</taxon>
        <taxon>Flavobacteriales</taxon>
        <taxon>Flavobacteriaceae</taxon>
        <taxon>Psychroflexus</taxon>
    </lineage>
</organism>
<dbReference type="SUPFAM" id="SSF50249">
    <property type="entry name" value="Nucleic acid-binding proteins"/>
    <property type="match status" value="1"/>
</dbReference>